<evidence type="ECO:0000313" key="10">
    <source>
        <dbReference type="Proteomes" id="UP000004508"/>
    </source>
</evidence>
<dbReference type="InterPro" id="IPR004372">
    <property type="entry name" value="Ac/propionate_kinase"/>
</dbReference>
<evidence type="ECO:0000256" key="6">
    <source>
        <dbReference type="HAMAP-Rule" id="MF_00020"/>
    </source>
</evidence>
<feature type="binding site" evidence="6">
    <location>
        <position position="389"/>
    </location>
    <ligand>
        <name>Mg(2+)</name>
        <dbReference type="ChEBI" id="CHEBI:18420"/>
    </ligand>
</feature>
<keyword evidence="6" id="KW-0479">Metal-binding</keyword>
<dbReference type="GO" id="GO:0006083">
    <property type="term" value="P:acetate metabolic process"/>
    <property type="evidence" value="ECO:0007669"/>
    <property type="project" value="TreeGrafter"/>
</dbReference>
<feature type="site" description="Transition state stabilizer" evidence="6">
    <location>
        <position position="247"/>
    </location>
</feature>
<dbReference type="RefSeq" id="WP_007907365.1">
    <property type="nucleotide sequence ID" value="NZ_ADVG01000001.1"/>
</dbReference>
<dbReference type="OrthoDB" id="9802453at2"/>
<sequence length="421" mass="46653">MKILVMNAGSSSQKSCLYEVDSALPHEAPRPLWQAHADWTKEKGQVELKIKTSTGKEHTSELEPGSHGQVVKQLLQALWQGEARVIDSPAEITLVGHRVVHGGPHYQKSVWVTPEVKQTIDQLKSFAPLHNPANLEGIQAIEELMGDVPQVACFDTAFHSSLPPHSAIYPLPYDLYEQGIRRYGFHGISHQYCSRRAGELLQRDAQSLRLVSCHLGNGCSLAAIQDGKSIETTMGFTPLEGLMMGTRSGTIDASILFYLQREHGYDTDRLETLLNKQSGLRGISGISGDVRQVMEEAQHNERAQLAMDIYVYRLRYFIGAMVAVLGGLDALLFTGGVGENSAEIRARACAGFPYLHLKLDQQKNNASPVDTDIASFDSAVRVLVVHTEEDWEIARDCWHLAQQEPAHLAQTHSVQARHHND</sequence>
<dbReference type="Proteomes" id="UP000004508">
    <property type="component" value="Unassembled WGS sequence"/>
</dbReference>
<dbReference type="InterPro" id="IPR043129">
    <property type="entry name" value="ATPase_NBD"/>
</dbReference>
<dbReference type="CDD" id="cd24010">
    <property type="entry name" value="ASKHA_NBD_AcK_PK"/>
    <property type="match status" value="1"/>
</dbReference>
<dbReference type="HAMAP" id="MF_00020">
    <property type="entry name" value="Acetate_kinase"/>
    <property type="match status" value="1"/>
</dbReference>
<dbReference type="PRINTS" id="PR00471">
    <property type="entry name" value="ACETATEKNASE"/>
</dbReference>
<feature type="binding site" evidence="6">
    <location>
        <begin position="214"/>
        <end position="218"/>
    </location>
    <ligand>
        <name>ATP</name>
        <dbReference type="ChEBI" id="CHEBI:30616"/>
    </ligand>
</feature>
<evidence type="ECO:0000313" key="9">
    <source>
        <dbReference type="EMBL" id="EFH90218.1"/>
    </source>
</evidence>
<keyword evidence="3 6" id="KW-0547">Nucleotide-binding</keyword>
<dbReference type="eggNOG" id="COG0282">
    <property type="taxonomic scope" value="Bacteria"/>
</dbReference>
<comment type="cofactor">
    <cofactor evidence="6">
        <name>Mg(2+)</name>
        <dbReference type="ChEBI" id="CHEBI:18420"/>
    </cofactor>
    <cofactor evidence="6">
        <name>Mn(2+)</name>
        <dbReference type="ChEBI" id="CHEBI:29035"/>
    </cofactor>
    <text evidence="6">Mg(2+). Can also accept Mn(2+).</text>
</comment>
<feature type="binding site" evidence="6">
    <location>
        <position position="7"/>
    </location>
    <ligand>
        <name>Mg(2+)</name>
        <dbReference type="ChEBI" id="CHEBI:18420"/>
    </ligand>
</feature>
<feature type="binding site" evidence="6">
    <location>
        <position position="14"/>
    </location>
    <ligand>
        <name>ATP</name>
        <dbReference type="ChEBI" id="CHEBI:30616"/>
    </ligand>
</feature>
<organism evidence="9 10">
    <name type="scientific">Ktedonobacter racemifer DSM 44963</name>
    <dbReference type="NCBI Taxonomy" id="485913"/>
    <lineage>
        <taxon>Bacteria</taxon>
        <taxon>Bacillati</taxon>
        <taxon>Chloroflexota</taxon>
        <taxon>Ktedonobacteria</taxon>
        <taxon>Ktedonobacterales</taxon>
        <taxon>Ktedonobacteraceae</taxon>
        <taxon>Ktedonobacter</taxon>
    </lineage>
</organism>
<dbReference type="PANTHER" id="PTHR21060">
    <property type="entry name" value="ACETATE KINASE"/>
    <property type="match status" value="1"/>
</dbReference>
<dbReference type="InterPro" id="IPR023865">
    <property type="entry name" value="Aliphatic_acid_kinase_CS"/>
</dbReference>
<comment type="catalytic activity">
    <reaction evidence="6">
        <text>acetate + ATP = acetyl phosphate + ADP</text>
        <dbReference type="Rhea" id="RHEA:11352"/>
        <dbReference type="ChEBI" id="CHEBI:22191"/>
        <dbReference type="ChEBI" id="CHEBI:30089"/>
        <dbReference type="ChEBI" id="CHEBI:30616"/>
        <dbReference type="ChEBI" id="CHEBI:456216"/>
        <dbReference type="EC" id="2.7.2.1"/>
    </reaction>
</comment>
<dbReference type="UniPathway" id="UPA00340">
    <property type="reaction ID" value="UER00458"/>
</dbReference>
<proteinExistence type="inferred from homology"/>
<feature type="transmembrane region" description="Helical" evidence="8">
    <location>
        <begin position="316"/>
        <end position="337"/>
    </location>
</feature>
<feature type="binding site" evidence="6">
    <location>
        <position position="98"/>
    </location>
    <ligand>
        <name>substrate</name>
    </ligand>
</feature>
<feature type="binding site" evidence="6">
    <location>
        <begin position="336"/>
        <end position="340"/>
    </location>
    <ligand>
        <name>ATP</name>
        <dbReference type="ChEBI" id="CHEBI:30616"/>
    </ligand>
</feature>
<dbReference type="GO" id="GO:0005524">
    <property type="term" value="F:ATP binding"/>
    <property type="evidence" value="ECO:0007669"/>
    <property type="project" value="UniProtKB-KW"/>
</dbReference>
<evidence type="ECO:0000256" key="1">
    <source>
        <dbReference type="ARBA" id="ARBA00008748"/>
    </source>
</evidence>
<dbReference type="STRING" id="485913.Krac_11829"/>
<dbReference type="EMBL" id="ADVG01000001">
    <property type="protein sequence ID" value="EFH90218.1"/>
    <property type="molecule type" value="Genomic_DNA"/>
</dbReference>
<evidence type="ECO:0000256" key="7">
    <source>
        <dbReference type="RuleBase" id="RU003835"/>
    </source>
</evidence>
<dbReference type="GO" id="GO:0000287">
    <property type="term" value="F:magnesium ion binding"/>
    <property type="evidence" value="ECO:0007669"/>
    <property type="project" value="UniProtKB-UniRule"/>
</dbReference>
<comment type="pathway">
    <text evidence="6">Metabolic intermediate biosynthesis; acetyl-CoA biosynthesis; acetyl-CoA from acetate: step 1/2.</text>
</comment>
<keyword evidence="8" id="KW-1133">Transmembrane helix</keyword>
<dbReference type="GO" id="GO:0005737">
    <property type="term" value="C:cytoplasm"/>
    <property type="evidence" value="ECO:0007669"/>
    <property type="project" value="UniProtKB-SubCell"/>
</dbReference>
<keyword evidence="8" id="KW-0812">Transmembrane</keyword>
<dbReference type="NCBIfam" id="TIGR00016">
    <property type="entry name" value="ackA"/>
    <property type="match status" value="1"/>
</dbReference>
<comment type="subcellular location">
    <subcellularLocation>
        <location evidence="6">Cytoplasm</location>
    </subcellularLocation>
</comment>
<feature type="binding site" evidence="6">
    <location>
        <begin position="289"/>
        <end position="291"/>
    </location>
    <ligand>
        <name>ATP</name>
        <dbReference type="ChEBI" id="CHEBI:30616"/>
    </ligand>
</feature>
<keyword evidence="2 6" id="KW-0808">Transferase</keyword>
<evidence type="ECO:0000256" key="8">
    <source>
        <dbReference type="SAM" id="Phobius"/>
    </source>
</evidence>
<dbReference type="EC" id="2.7.2.1" evidence="6"/>
<dbReference type="PANTHER" id="PTHR21060:SF15">
    <property type="entry name" value="ACETATE KINASE-RELATED"/>
    <property type="match status" value="1"/>
</dbReference>
<keyword evidence="10" id="KW-1185">Reference proteome</keyword>
<comment type="caution">
    <text evidence="9">The sequence shown here is derived from an EMBL/GenBank/DDBJ whole genome shotgun (WGS) entry which is preliminary data.</text>
</comment>
<evidence type="ECO:0000256" key="2">
    <source>
        <dbReference type="ARBA" id="ARBA00022679"/>
    </source>
</evidence>
<keyword evidence="5 6" id="KW-0067">ATP-binding</keyword>
<dbReference type="GO" id="GO:0008776">
    <property type="term" value="F:acetate kinase activity"/>
    <property type="evidence" value="ECO:0007669"/>
    <property type="project" value="UniProtKB-UniRule"/>
</dbReference>
<dbReference type="PROSITE" id="PS01075">
    <property type="entry name" value="ACETATE_KINASE_1"/>
    <property type="match status" value="1"/>
</dbReference>
<feature type="active site" description="Proton donor/acceptor" evidence="6">
    <location>
        <position position="155"/>
    </location>
</feature>
<dbReference type="FunCoup" id="D6TDT6">
    <property type="interactions" value="515"/>
</dbReference>
<evidence type="ECO:0000256" key="5">
    <source>
        <dbReference type="ARBA" id="ARBA00022840"/>
    </source>
</evidence>
<protein>
    <recommendedName>
        <fullName evidence="6">Acetate kinase</fullName>
        <ecNumber evidence="6">2.7.2.1</ecNumber>
    </recommendedName>
    <alternativeName>
        <fullName evidence="6">Acetokinase</fullName>
    </alternativeName>
</protein>
<dbReference type="InParanoid" id="D6TDT6"/>
<keyword evidence="6" id="KW-0963">Cytoplasm</keyword>
<dbReference type="Gene3D" id="3.30.420.40">
    <property type="match status" value="2"/>
</dbReference>
<keyword evidence="8" id="KW-0472">Membrane</keyword>
<comment type="subunit">
    <text evidence="6">Homodimer.</text>
</comment>
<name>D6TDT6_KTERA</name>
<gene>
    <name evidence="6" type="primary">ackA</name>
    <name evidence="9" type="ORF">Krac_11829</name>
</gene>
<accession>D6TDT6</accession>
<keyword evidence="6" id="KW-0460">Magnesium</keyword>
<dbReference type="SUPFAM" id="SSF53067">
    <property type="entry name" value="Actin-like ATPase domain"/>
    <property type="match status" value="2"/>
</dbReference>
<evidence type="ECO:0000256" key="4">
    <source>
        <dbReference type="ARBA" id="ARBA00022777"/>
    </source>
</evidence>
<feature type="site" description="Transition state stabilizer" evidence="6">
    <location>
        <position position="186"/>
    </location>
</feature>
<comment type="function">
    <text evidence="6">Catalyzes the formation of acetyl phosphate from acetate and ATP. Can also catalyze the reverse reaction.</text>
</comment>
<dbReference type="PIRSF" id="PIRSF000722">
    <property type="entry name" value="Acetate_prop_kin"/>
    <property type="match status" value="1"/>
</dbReference>
<keyword evidence="4 6" id="KW-0418">Kinase</keyword>
<dbReference type="PROSITE" id="PS01076">
    <property type="entry name" value="ACETATE_KINASE_2"/>
    <property type="match status" value="1"/>
</dbReference>
<dbReference type="InterPro" id="IPR000890">
    <property type="entry name" value="Aliphatic_acid_kin_short-chain"/>
</dbReference>
<reference evidence="9 10" key="1">
    <citation type="journal article" date="2011" name="Stand. Genomic Sci.">
        <title>Non-contiguous finished genome sequence and contextual data of the filamentous soil bacterium Ktedonobacter racemifer type strain (SOSP1-21).</title>
        <authorList>
            <person name="Chang Y.J."/>
            <person name="Land M."/>
            <person name="Hauser L."/>
            <person name="Chertkov O."/>
            <person name="Del Rio T.G."/>
            <person name="Nolan M."/>
            <person name="Copeland A."/>
            <person name="Tice H."/>
            <person name="Cheng J.F."/>
            <person name="Lucas S."/>
            <person name="Han C."/>
            <person name="Goodwin L."/>
            <person name="Pitluck S."/>
            <person name="Ivanova N."/>
            <person name="Ovchinikova G."/>
            <person name="Pati A."/>
            <person name="Chen A."/>
            <person name="Palaniappan K."/>
            <person name="Mavromatis K."/>
            <person name="Liolios K."/>
            <person name="Brettin T."/>
            <person name="Fiebig A."/>
            <person name="Rohde M."/>
            <person name="Abt B."/>
            <person name="Goker M."/>
            <person name="Detter J.C."/>
            <person name="Woyke T."/>
            <person name="Bristow J."/>
            <person name="Eisen J.A."/>
            <person name="Markowitz V."/>
            <person name="Hugenholtz P."/>
            <person name="Kyrpides N.C."/>
            <person name="Klenk H.P."/>
            <person name="Lapidus A."/>
        </authorList>
    </citation>
    <scope>NUCLEOTIDE SEQUENCE [LARGE SCALE GENOMIC DNA]</scope>
    <source>
        <strain evidence="10">DSM 44963</strain>
    </source>
</reference>
<dbReference type="AlphaFoldDB" id="D6TDT6"/>
<dbReference type="GO" id="GO:0006085">
    <property type="term" value="P:acetyl-CoA biosynthetic process"/>
    <property type="evidence" value="ECO:0007669"/>
    <property type="project" value="UniProtKB-UniRule"/>
</dbReference>
<comment type="similarity">
    <text evidence="1 6 7">Belongs to the acetokinase family.</text>
</comment>
<evidence type="ECO:0000256" key="3">
    <source>
        <dbReference type="ARBA" id="ARBA00022741"/>
    </source>
</evidence>
<dbReference type="Pfam" id="PF00871">
    <property type="entry name" value="Acetate_kinase"/>
    <property type="match status" value="1"/>
</dbReference>